<dbReference type="InterPro" id="IPR045623">
    <property type="entry name" value="LigXa_C"/>
</dbReference>
<dbReference type="InterPro" id="IPR036922">
    <property type="entry name" value="Rieske_2Fe-2S_sf"/>
</dbReference>
<evidence type="ECO:0000313" key="8">
    <source>
        <dbReference type="Proteomes" id="UP000029413"/>
    </source>
</evidence>
<dbReference type="Pfam" id="PF19301">
    <property type="entry name" value="LigXa_C"/>
    <property type="match status" value="1"/>
</dbReference>
<dbReference type="PROSITE" id="PS51296">
    <property type="entry name" value="RIESKE"/>
    <property type="match status" value="1"/>
</dbReference>
<evidence type="ECO:0000256" key="2">
    <source>
        <dbReference type="ARBA" id="ARBA00022723"/>
    </source>
</evidence>
<dbReference type="Gene3D" id="3.90.380.10">
    <property type="entry name" value="Naphthalene 1,2-dioxygenase Alpha Subunit, Chain A, domain 1"/>
    <property type="match status" value="1"/>
</dbReference>
<protein>
    <submittedName>
        <fullName evidence="7">Rieske [2Fe-2S] domain protein</fullName>
    </submittedName>
</protein>
<dbReference type="Gene3D" id="2.102.10.10">
    <property type="entry name" value="Rieske [2Fe-2S] iron-sulphur domain"/>
    <property type="match status" value="1"/>
</dbReference>
<accession>A0AAN0RUH3</accession>
<keyword evidence="5" id="KW-0411">Iron-sulfur</keyword>
<feature type="domain" description="Rieske" evidence="6">
    <location>
        <begin position="26"/>
        <end position="132"/>
    </location>
</feature>
<gene>
    <name evidence="7" type="ORF">DM39_1999</name>
</gene>
<evidence type="ECO:0000313" key="7">
    <source>
        <dbReference type="EMBL" id="AIO33899.1"/>
    </source>
</evidence>
<dbReference type="GO" id="GO:0005506">
    <property type="term" value="F:iron ion binding"/>
    <property type="evidence" value="ECO:0007669"/>
    <property type="project" value="InterPro"/>
</dbReference>
<evidence type="ECO:0000256" key="1">
    <source>
        <dbReference type="ARBA" id="ARBA00022714"/>
    </source>
</evidence>
<keyword evidence="8" id="KW-1185">Reference proteome</keyword>
<dbReference type="PROSITE" id="PS00570">
    <property type="entry name" value="RING_HYDROXYL_ALPHA"/>
    <property type="match status" value="1"/>
</dbReference>
<keyword evidence="3" id="KW-0560">Oxidoreductase</keyword>
<dbReference type="KEGG" id="bcen:DM39_1999"/>
<dbReference type="AlphaFoldDB" id="A0AAN0RUH3"/>
<dbReference type="InterPro" id="IPR017941">
    <property type="entry name" value="Rieske_2Fe-2S"/>
</dbReference>
<dbReference type="EMBL" id="CP007783">
    <property type="protein sequence ID" value="AIO33899.1"/>
    <property type="molecule type" value="Genomic_DNA"/>
</dbReference>
<dbReference type="PANTHER" id="PTHR21266:SF59">
    <property type="entry name" value="BLR4922 PROTEIN"/>
    <property type="match status" value="1"/>
</dbReference>
<keyword evidence="2" id="KW-0479">Metal-binding</keyword>
<dbReference type="GO" id="GO:0051537">
    <property type="term" value="F:2 iron, 2 sulfur cluster binding"/>
    <property type="evidence" value="ECO:0007669"/>
    <property type="project" value="UniProtKB-KW"/>
</dbReference>
<keyword evidence="4" id="KW-0408">Iron</keyword>
<proteinExistence type="predicted"/>
<dbReference type="InterPro" id="IPR050584">
    <property type="entry name" value="Cholesterol_7-desaturase"/>
</dbReference>
<reference evidence="7 8" key="1">
    <citation type="submission" date="2014-05" db="EMBL/GenBank/DDBJ databases">
        <authorList>
            <person name="Bishop-Lilly K.A."/>
            <person name="Broomall S.M."/>
            <person name="Chain P.S."/>
            <person name="Chertkov O."/>
            <person name="Coyne S.R."/>
            <person name="Daligault H.E."/>
            <person name="Davenport K.W."/>
            <person name="Erkkila T."/>
            <person name="Frey K.G."/>
            <person name="Gibbons H.S."/>
            <person name="Gu W."/>
            <person name="Jaissle J."/>
            <person name="Johnson S.L."/>
            <person name="Koroleva G.I."/>
            <person name="Ladner J.T."/>
            <person name="Lo C.-C."/>
            <person name="Minogue T.D."/>
            <person name="Munk C."/>
            <person name="Palacios G.F."/>
            <person name="Redden C.L."/>
            <person name="Rosenzweig C.N."/>
            <person name="Scholz M.B."/>
            <person name="Teshima H."/>
            <person name="Xu Y."/>
        </authorList>
    </citation>
    <scope>NUCLEOTIDE SEQUENCE [LARGE SCALE GENOMIC DNA]</scope>
    <source>
        <strain evidence="7 8">DDS 22E-1</strain>
    </source>
</reference>
<dbReference type="GO" id="GO:0016491">
    <property type="term" value="F:oxidoreductase activity"/>
    <property type="evidence" value="ECO:0007669"/>
    <property type="project" value="UniProtKB-KW"/>
</dbReference>
<dbReference type="SUPFAM" id="SSF50022">
    <property type="entry name" value="ISP domain"/>
    <property type="match status" value="1"/>
</dbReference>
<dbReference type="SUPFAM" id="SSF55961">
    <property type="entry name" value="Bet v1-like"/>
    <property type="match status" value="1"/>
</dbReference>
<evidence type="ECO:0000259" key="6">
    <source>
        <dbReference type="PROSITE" id="PS51296"/>
    </source>
</evidence>
<dbReference type="InterPro" id="IPR015881">
    <property type="entry name" value="ARHD_Rieske_2Fe_2S"/>
</dbReference>
<dbReference type="PANTHER" id="PTHR21266">
    <property type="entry name" value="IRON-SULFUR DOMAIN CONTAINING PROTEIN"/>
    <property type="match status" value="1"/>
</dbReference>
<keyword evidence="1" id="KW-0001">2Fe-2S</keyword>
<sequence length="427" mass="48194">MTPEENRMLSETGRGTPMGELLRRYWVPALLSREVEVDGPAARVRLFGEDLVAFRDSEGKVGLLAERCAHRGASLYFARNGECGLRCVYHGWKYDVSGNCVDMPNEPKGDRIKHLVKQRAYPCIERNGVVMTYLGPPDKQPPLPEFEWLNVPESHVYISKRYQDCHWLQAMEGDIDSAHLGFLHGMQLLAQATEHDVSGQANLVADNVDPRLEIVQKTCGFIQGARRNADADNYYWRVGAWLLPCYSILPAFPKDSPLGGHAWVPVDDTKVWAFGITWHPTRPLTEQERSWYKDGTPTGIHSMMIPGTFIAQHNRSNDYAAAGATERQRWDRLKTFQDQDTGITESIGWDFDRTNEFLGSTDAAIAQARQRLLDAARDLAKGMEPPTDPAGYRFRGVSTLLPRDVSSWSEAIADQMDIRPETYRPSL</sequence>
<name>A0AAN0RUH3_9BURK</name>
<organism evidence="7 8">
    <name type="scientific">Burkholderia cenocepacia</name>
    <dbReference type="NCBI Taxonomy" id="95486"/>
    <lineage>
        <taxon>Bacteria</taxon>
        <taxon>Pseudomonadati</taxon>
        <taxon>Pseudomonadota</taxon>
        <taxon>Betaproteobacteria</taxon>
        <taxon>Burkholderiales</taxon>
        <taxon>Burkholderiaceae</taxon>
        <taxon>Burkholderia</taxon>
        <taxon>Burkholderia cepacia complex</taxon>
    </lineage>
</organism>
<dbReference type="Pfam" id="PF00355">
    <property type="entry name" value="Rieske"/>
    <property type="match status" value="1"/>
</dbReference>
<dbReference type="Proteomes" id="UP000029413">
    <property type="component" value="Chromosome 1"/>
</dbReference>
<evidence type="ECO:0000256" key="5">
    <source>
        <dbReference type="ARBA" id="ARBA00023014"/>
    </source>
</evidence>
<evidence type="ECO:0000256" key="3">
    <source>
        <dbReference type="ARBA" id="ARBA00023002"/>
    </source>
</evidence>
<evidence type="ECO:0000256" key="4">
    <source>
        <dbReference type="ARBA" id="ARBA00023004"/>
    </source>
</evidence>
<dbReference type="CDD" id="cd03479">
    <property type="entry name" value="Rieske_RO_Alpha_PhDO_like"/>
    <property type="match status" value="1"/>
</dbReference>